<sequence length="431" mass="48925">MKYDSYSQNKQALTSASIQERANYVTTSFSLVPLKLLTFLLMLGPWYGIFYSYTQQEPLIGLVADIELLINFSIYTLILSVFLLTFKSNIRVRYKRSTLKSLISESKKILAATLICFFIVFFFSGIHTLTGTLDRGEVRVHAGAIGPFYAFTLKYLMPALSCITALFLYAQNKIKLAIIVYLILIINGFMTGSKAGTTFIMLSTACYFWPKFSLTKKSIAIALSAAFMVGSHIFFSDQQLDIEQSINYNIARSTTVAAYGAVGSWEIVKTHEIETVATILNSLFGRQITTFIFNLLGEVSNPIYWDMGKLVTYTYYPAWERAEAGTVNLTLTIFSDFIFYFGKLWVIGLFIFMLFFYAIVKKMVYFLENGKIIFGTIFFVYINMTLLPAINSGGFFQLLSLPVIIYYSLLLIILKYFLLKSQNHASNNHIT</sequence>
<organism evidence="2">
    <name type="scientific">Thiothrix subterranea</name>
    <dbReference type="NCBI Taxonomy" id="2735563"/>
    <lineage>
        <taxon>Bacteria</taxon>
        <taxon>Pseudomonadati</taxon>
        <taxon>Pseudomonadota</taxon>
        <taxon>Gammaproteobacteria</taxon>
        <taxon>Thiotrichales</taxon>
        <taxon>Thiotrichaceae</taxon>
        <taxon>Thiothrix</taxon>
    </lineage>
</organism>
<dbReference type="AlphaFoldDB" id="A0AA51MR68"/>
<dbReference type="RefSeq" id="WP_308872384.1">
    <property type="nucleotide sequence ID" value="NZ_CP133217.1"/>
</dbReference>
<keyword evidence="1" id="KW-0472">Membrane</keyword>
<proteinExistence type="predicted"/>
<protein>
    <submittedName>
        <fullName evidence="2">O-antigen polymerase</fullName>
    </submittedName>
</protein>
<feature type="transmembrane region" description="Helical" evidence="1">
    <location>
        <begin position="219"/>
        <end position="235"/>
    </location>
</feature>
<dbReference type="EMBL" id="CP133217">
    <property type="protein sequence ID" value="WML88573.1"/>
    <property type="molecule type" value="Genomic_DNA"/>
</dbReference>
<feature type="transmembrane region" description="Helical" evidence="1">
    <location>
        <begin position="396"/>
        <end position="418"/>
    </location>
</feature>
<feature type="transmembrane region" description="Helical" evidence="1">
    <location>
        <begin position="148"/>
        <end position="169"/>
    </location>
</feature>
<feature type="transmembrane region" description="Helical" evidence="1">
    <location>
        <begin position="109"/>
        <end position="128"/>
    </location>
</feature>
<accession>A0AA51MR68</accession>
<feature type="transmembrane region" description="Helical" evidence="1">
    <location>
        <begin position="68"/>
        <end position="88"/>
    </location>
</feature>
<feature type="transmembrane region" description="Helical" evidence="1">
    <location>
        <begin position="372"/>
        <end position="390"/>
    </location>
</feature>
<dbReference type="Proteomes" id="UP001229862">
    <property type="component" value="Chromosome"/>
</dbReference>
<gene>
    <name evidence="2" type="ORF">RCG00_09390</name>
</gene>
<feature type="transmembrane region" description="Helical" evidence="1">
    <location>
        <begin position="21"/>
        <end position="48"/>
    </location>
</feature>
<reference evidence="2" key="1">
    <citation type="submission" date="2023-08" db="EMBL/GenBank/DDBJ databases">
        <title>New molecular markers tilS and rpoB for phylogenetic and monitoring studies of the genus Thiothrix biodiversity.</title>
        <authorList>
            <person name="Ravin N.V."/>
            <person name="Smolyakov D."/>
            <person name="Markov N.D."/>
            <person name="Beletsky A.V."/>
            <person name="Mardanov A.V."/>
            <person name="Rudenko T.S."/>
            <person name="Grabovich M.Y."/>
        </authorList>
    </citation>
    <scope>NUCLEOTIDE SEQUENCE</scope>
    <source>
        <strain evidence="2">DNT52</strain>
    </source>
</reference>
<evidence type="ECO:0000313" key="2">
    <source>
        <dbReference type="EMBL" id="WML88573.1"/>
    </source>
</evidence>
<keyword evidence="1" id="KW-1133">Transmembrane helix</keyword>
<feature type="transmembrane region" description="Helical" evidence="1">
    <location>
        <begin position="337"/>
        <end position="360"/>
    </location>
</feature>
<name>A0AA51MR68_9GAMM</name>
<evidence type="ECO:0000256" key="1">
    <source>
        <dbReference type="SAM" id="Phobius"/>
    </source>
</evidence>
<feature type="transmembrane region" description="Helical" evidence="1">
    <location>
        <begin position="174"/>
        <end position="190"/>
    </location>
</feature>
<keyword evidence="1" id="KW-0812">Transmembrane</keyword>